<feature type="compositionally biased region" description="Basic and acidic residues" evidence="1">
    <location>
        <begin position="46"/>
        <end position="56"/>
    </location>
</feature>
<proteinExistence type="predicted"/>
<evidence type="ECO:0000313" key="3">
    <source>
        <dbReference type="Proteomes" id="UP001497516"/>
    </source>
</evidence>
<reference evidence="2 3" key="1">
    <citation type="submission" date="2024-04" db="EMBL/GenBank/DDBJ databases">
        <authorList>
            <person name="Fracassetti M."/>
        </authorList>
    </citation>
    <scope>NUCLEOTIDE SEQUENCE [LARGE SCALE GENOMIC DNA]</scope>
</reference>
<dbReference type="Proteomes" id="UP001497516">
    <property type="component" value="Chromosome 9"/>
</dbReference>
<gene>
    <name evidence="2" type="ORF">LTRI10_LOCUS50222</name>
</gene>
<evidence type="ECO:0000256" key="1">
    <source>
        <dbReference type="SAM" id="MobiDB-lite"/>
    </source>
</evidence>
<dbReference type="AlphaFoldDB" id="A0AAV2GN89"/>
<protein>
    <submittedName>
        <fullName evidence="2">Uncharacterized protein</fullName>
    </submittedName>
</protein>
<keyword evidence="3" id="KW-1185">Reference proteome</keyword>
<accession>A0AAV2GN89</accession>
<dbReference type="EMBL" id="OZ034822">
    <property type="protein sequence ID" value="CAL1410830.1"/>
    <property type="molecule type" value="Genomic_DNA"/>
</dbReference>
<evidence type="ECO:0000313" key="2">
    <source>
        <dbReference type="EMBL" id="CAL1410830.1"/>
    </source>
</evidence>
<name>A0AAV2GN89_9ROSI</name>
<sequence length="74" mass="8316">MRKLLPIRPAFRSGPPPKSKPLHIRPALRPLSFRGPRPALCLSTSESHHSPQEARLRSPSRLRTKRSSGQLCVD</sequence>
<organism evidence="2 3">
    <name type="scientific">Linum trigynum</name>
    <dbReference type="NCBI Taxonomy" id="586398"/>
    <lineage>
        <taxon>Eukaryota</taxon>
        <taxon>Viridiplantae</taxon>
        <taxon>Streptophyta</taxon>
        <taxon>Embryophyta</taxon>
        <taxon>Tracheophyta</taxon>
        <taxon>Spermatophyta</taxon>
        <taxon>Magnoliopsida</taxon>
        <taxon>eudicotyledons</taxon>
        <taxon>Gunneridae</taxon>
        <taxon>Pentapetalae</taxon>
        <taxon>rosids</taxon>
        <taxon>fabids</taxon>
        <taxon>Malpighiales</taxon>
        <taxon>Linaceae</taxon>
        <taxon>Linum</taxon>
    </lineage>
</organism>
<feature type="region of interest" description="Disordered" evidence="1">
    <location>
        <begin position="1"/>
        <end position="74"/>
    </location>
</feature>